<dbReference type="Gene3D" id="1.10.10.10">
    <property type="entry name" value="Winged helix-like DNA-binding domain superfamily/Winged helix DNA-binding domain"/>
    <property type="match status" value="1"/>
</dbReference>
<evidence type="ECO:0008006" key="3">
    <source>
        <dbReference type="Google" id="ProtNLM"/>
    </source>
</evidence>
<comment type="caution">
    <text evidence="1">The sequence shown here is derived from an EMBL/GenBank/DDBJ whole genome shotgun (WGS) entry which is preliminary data.</text>
</comment>
<dbReference type="OrthoDB" id="4986073at2"/>
<keyword evidence="2" id="KW-1185">Reference proteome</keyword>
<gene>
    <name evidence="1" type="ORF">ET33_18070</name>
</gene>
<proteinExistence type="predicted"/>
<organism evidence="1 2">
    <name type="scientific">Paenibacillus tyrfis</name>
    <dbReference type="NCBI Taxonomy" id="1501230"/>
    <lineage>
        <taxon>Bacteria</taxon>
        <taxon>Bacillati</taxon>
        <taxon>Bacillota</taxon>
        <taxon>Bacilli</taxon>
        <taxon>Bacillales</taxon>
        <taxon>Paenibacillaceae</taxon>
        <taxon>Paenibacillus</taxon>
    </lineage>
</organism>
<accession>A0A081NXT8</accession>
<dbReference type="RefSeq" id="WP_036689488.1">
    <property type="nucleotide sequence ID" value="NZ_JNVM01000024.1"/>
</dbReference>
<evidence type="ECO:0000313" key="2">
    <source>
        <dbReference type="Proteomes" id="UP000028123"/>
    </source>
</evidence>
<reference evidence="1 2" key="1">
    <citation type="submission" date="2014-06" db="EMBL/GenBank/DDBJ databases">
        <title>Draft genome sequence of Paenibacillus sp. MSt1.</title>
        <authorList>
            <person name="Aw Y.K."/>
            <person name="Ong K.S."/>
            <person name="Gan H.M."/>
            <person name="Lee S.M."/>
        </authorList>
    </citation>
    <scope>NUCLEOTIDE SEQUENCE [LARGE SCALE GENOMIC DNA]</scope>
    <source>
        <strain evidence="1 2">MSt1</strain>
    </source>
</reference>
<dbReference type="InterPro" id="IPR036390">
    <property type="entry name" value="WH_DNA-bd_sf"/>
</dbReference>
<dbReference type="eggNOG" id="COG4565">
    <property type="taxonomic scope" value="Bacteria"/>
</dbReference>
<dbReference type="InterPro" id="IPR036388">
    <property type="entry name" value="WH-like_DNA-bd_sf"/>
</dbReference>
<name>A0A081NXT8_9BACL</name>
<sequence>MVIKIAVIGSEKMADKVLRLNSHANVQIRSLIYDKPEESAKLVKMAQNDDVLFFTGPFPYFFAKDEIEKRGIPAVYIPLDELVFTVSLYYIRDTLCIHPDRLSIDIPYKEVVLHVLDELNIDAARIYIKEHEHYHTDEIVKFHHEQWKTGNVDFVLTSVQSVHKKLEQLGIPSFRMIIPKKNILDTLQHAVAKGELLLSQASQIAAGIVQIDYPDEAQAADTELHAKLHELLLDLGKKMNASVKRIDDRTFMIYGTRGGIRQITGNYHVFPILDQLKPFTQAIIRFGFGFGVTALESEEHAQIGLYHAKKHAGHGAYIVTENKKVIGPLHHKTTKTFQLQSDDEHLLTVAKQTGISVSSITKIIDFIHLRHNRIFSASDLADYLQLSKRSAERLLKKLVDSGYAEISGEEQPYQKGRPRALYKILL</sequence>
<dbReference type="EMBL" id="JNVM01000024">
    <property type="protein sequence ID" value="KEQ23261.1"/>
    <property type="molecule type" value="Genomic_DNA"/>
</dbReference>
<dbReference type="AlphaFoldDB" id="A0A081NXT8"/>
<dbReference type="SUPFAM" id="SSF46785">
    <property type="entry name" value="Winged helix' DNA-binding domain"/>
    <property type="match status" value="1"/>
</dbReference>
<protein>
    <recommendedName>
        <fullName evidence="3">Transcriptional regulator</fullName>
    </recommendedName>
</protein>
<dbReference type="Proteomes" id="UP000028123">
    <property type="component" value="Unassembled WGS sequence"/>
</dbReference>
<evidence type="ECO:0000313" key="1">
    <source>
        <dbReference type="EMBL" id="KEQ23261.1"/>
    </source>
</evidence>